<dbReference type="InterPro" id="IPR001375">
    <property type="entry name" value="Peptidase_S9_cat"/>
</dbReference>
<keyword evidence="1" id="KW-0378">Hydrolase</keyword>
<organism evidence="3 4">
    <name type="scientific">Lactobacillus nasalidis</name>
    <dbReference type="NCBI Taxonomy" id="2797258"/>
    <lineage>
        <taxon>Bacteria</taxon>
        <taxon>Bacillati</taxon>
        <taxon>Bacillota</taxon>
        <taxon>Bacilli</taxon>
        <taxon>Lactobacillales</taxon>
        <taxon>Lactobacillaceae</taxon>
        <taxon>Lactobacillus</taxon>
    </lineage>
</organism>
<comment type="caution">
    <text evidence="3">The sequence shown here is derived from an EMBL/GenBank/DDBJ whole genome shotgun (WGS) entry which is preliminary data.</text>
</comment>
<dbReference type="Pfam" id="PF00326">
    <property type="entry name" value="Peptidase_S9"/>
    <property type="match status" value="1"/>
</dbReference>
<dbReference type="Proteomes" id="UP000616547">
    <property type="component" value="Unassembled WGS sequence"/>
</dbReference>
<reference evidence="4" key="1">
    <citation type="submission" date="2021-01" db="EMBL/GenBank/DDBJ databases">
        <title>Draft genome sequence of Nasalis larvatus strain YZ03.</title>
        <authorList>
            <person name="Suzuki-Hashido N."/>
            <person name="Tsuchida S."/>
            <person name="Hayakawa T."/>
        </authorList>
    </citation>
    <scope>NUCLEOTIDE SEQUENCE [LARGE SCALE GENOMIC DNA]</scope>
    <source>
        <strain evidence="4">YZ03</strain>
    </source>
</reference>
<evidence type="ECO:0000313" key="4">
    <source>
        <dbReference type="Proteomes" id="UP000616547"/>
    </source>
</evidence>
<keyword evidence="4" id="KW-1185">Reference proteome</keyword>
<name>A0ABQ3WA38_9LACO</name>
<dbReference type="PANTHER" id="PTHR42776:SF27">
    <property type="entry name" value="DIPEPTIDYL PEPTIDASE FAMILY MEMBER 6"/>
    <property type="match status" value="1"/>
</dbReference>
<dbReference type="InterPro" id="IPR011044">
    <property type="entry name" value="Quino_amine_DH_bsu"/>
</dbReference>
<dbReference type="SUPFAM" id="SSF53474">
    <property type="entry name" value="alpha/beta-Hydrolases"/>
    <property type="match status" value="1"/>
</dbReference>
<protein>
    <submittedName>
        <fullName evidence="3">Peptidase S9</fullName>
    </submittedName>
</protein>
<evidence type="ECO:0000313" key="3">
    <source>
        <dbReference type="EMBL" id="GHW01042.1"/>
    </source>
</evidence>
<feature type="domain" description="Peptidase S9 prolyl oligopeptidase catalytic" evidence="2">
    <location>
        <begin position="420"/>
        <end position="630"/>
    </location>
</feature>
<dbReference type="PANTHER" id="PTHR42776">
    <property type="entry name" value="SERINE PEPTIDASE S9 FAMILY MEMBER"/>
    <property type="match status" value="1"/>
</dbReference>
<evidence type="ECO:0000256" key="1">
    <source>
        <dbReference type="ARBA" id="ARBA00022801"/>
    </source>
</evidence>
<sequence>MEAIKAEDLYSIVSLGNLQANGQTAVLARNQAKADGSGYWNWLDLFENGQLKHLTTLGQEKSYALVNQAVYYTLQEGKDKSLLYRQEFDQASPVKVAAFNEAGYQVVSSVKDRYLLLSRRTDLAEGKSADYQVLDELPYYFNGQGYINKLRDRLYVWDLEEAKLTETFKDDPNFTVMETFAAGEKVYVVGASYQTRRPFDGGIYELDPKTGKGKQLLAAGKAEVAALFALKDQVYCFANTHQKTGLNENPEFYRLTEDGLELAAHWDNSGQSAIAGDCSVIAGNSFDVYDDKFYFVTTIVDHDEIHVFDGKEVKPFFATDGIIKGFRLTGEDEFLLEAAFANQLLEFYQVKKGQVKKLSSYNDAALAGKYVAKVKQVEYESSEDGTQHGWVFLPKDYQAGQKYPAILDVHGGPRATYSPAFFHEMQVWAGSGYFVFFCNIHGSNGQGNQYGDLRGRYGTVDYEDLMKFAGAVLAAYPDIDQSRLGITGGSYGGFMTNWVIGHTDRFKAAASQRSISNWLSFEHMSDIAPEFCVDQVGASEDDDPEKVWFHSPLKYVNNVKTPTLFLNSDEDHRCPAEEGMQMFHALLSHGVESRMVVFHGENHELSRSGRPKNRLQRLKELNRWFDAHLAPAAE</sequence>
<proteinExistence type="predicted"/>
<dbReference type="InterPro" id="IPR029058">
    <property type="entry name" value="AB_hydrolase_fold"/>
</dbReference>
<dbReference type="SUPFAM" id="SSF50969">
    <property type="entry name" value="YVTN repeat-like/Quinoprotein amine dehydrogenase"/>
    <property type="match status" value="1"/>
</dbReference>
<dbReference type="Gene3D" id="3.40.50.1820">
    <property type="entry name" value="alpha/beta hydrolase"/>
    <property type="match status" value="1"/>
</dbReference>
<evidence type="ECO:0000259" key="2">
    <source>
        <dbReference type="Pfam" id="PF00326"/>
    </source>
</evidence>
<dbReference type="EMBL" id="BOCI01000199">
    <property type="protein sequence ID" value="GHW01042.1"/>
    <property type="molecule type" value="Genomic_DNA"/>
</dbReference>
<gene>
    <name evidence="3" type="ORF">lacNasYZ03_07290</name>
</gene>
<dbReference type="RefSeq" id="WP_201336023.1">
    <property type="nucleotide sequence ID" value="NZ_BOCI01000199.1"/>
</dbReference>
<accession>A0ABQ3WA38</accession>